<dbReference type="SUPFAM" id="SSF81383">
    <property type="entry name" value="F-box domain"/>
    <property type="match status" value="1"/>
</dbReference>
<accession>A0AAX4PDB9</accession>
<dbReference type="Gene3D" id="1.25.40.20">
    <property type="entry name" value="Ankyrin repeat-containing domain"/>
    <property type="match status" value="2"/>
</dbReference>
<protein>
    <submittedName>
        <fullName evidence="2">Ankyrin repeat protein</fullName>
    </submittedName>
</protein>
<evidence type="ECO:0000259" key="1">
    <source>
        <dbReference type="SMART" id="SM00256"/>
    </source>
</evidence>
<dbReference type="PANTHER" id="PTHR46586:SF3">
    <property type="entry name" value="ANKYRIN REPEAT-CONTAINING PROTEIN"/>
    <property type="match status" value="1"/>
</dbReference>
<reference evidence="2 3" key="1">
    <citation type="submission" date="2024-03" db="EMBL/GenBank/DDBJ databases">
        <title>Complete genome sequence of the green alga Chloropicon roscoffensis RCC1871.</title>
        <authorList>
            <person name="Lemieux C."/>
            <person name="Pombert J.-F."/>
            <person name="Otis C."/>
            <person name="Turmel M."/>
        </authorList>
    </citation>
    <scope>NUCLEOTIDE SEQUENCE [LARGE SCALE GENOMIC DNA]</scope>
    <source>
        <strain evidence="2 3">RCC1871</strain>
    </source>
</reference>
<sequence length="575" mass="65543">MTTETVAVRPAAAAPELPADLWLEIAARVDQYDRLAFSMVSKTFHKAMHEFTKAKYRTVGFYTDLRRKTMMAKPPCFSEDWFRWWFVGFQANRREGRPNSVGLRCGEVRRYFHESDMLEVASFLGLVDVLSWMKRSFVTFVGDAVARAASAAGHLHVLWWLKREGWCFTEQCAGFAARLGRFEVLKWLRREGCEFAVGCCQRAAQGGHLHILKWLRSLDPPCPWDASTFCRAVRVQDFEMLKYLHAEGCPMDGGAFSFAASHGNLEMLEWLYNIGCPHSHCDGTFAAKGGHIHVLEWMDENNIANLGERTCIFAAKAGHLHVLKWLRSRDPPCRWCAKTPEAAILGGHISCLEWAIENGCPWDKESTSAAAHMGDLGTLKWLREHQGHRNTPCPWEECTCYEAARHGHLEVLKYARSNGCKWCEETMRDAAEMNHLHILKWARAQRSPCPWDEEVCALAAKEGNLKVLKWLRAQNPPCPWNERTPMYAAIQGYLDVLKWSINNGCDVDLVECEAVAREAEQAHIVRWINGGANKRPCRLGAAVQWLDEMLVGDFADVFMEQVNEVDEEDEHEKQE</sequence>
<gene>
    <name evidence="2" type="ORF">HKI87_09g59130</name>
</gene>
<feature type="domain" description="F-box" evidence="1">
    <location>
        <begin position="17"/>
        <end position="57"/>
    </location>
</feature>
<name>A0AAX4PDB9_9CHLO</name>
<evidence type="ECO:0000313" key="2">
    <source>
        <dbReference type="EMBL" id="WZN64357.1"/>
    </source>
</evidence>
<dbReference type="InterPro" id="IPR001810">
    <property type="entry name" value="F-box_dom"/>
</dbReference>
<dbReference type="Proteomes" id="UP001472866">
    <property type="component" value="Chromosome 09"/>
</dbReference>
<dbReference type="InterPro" id="IPR036770">
    <property type="entry name" value="Ankyrin_rpt-contain_sf"/>
</dbReference>
<dbReference type="Pfam" id="PF00646">
    <property type="entry name" value="F-box"/>
    <property type="match status" value="1"/>
</dbReference>
<organism evidence="2 3">
    <name type="scientific">Chloropicon roscoffensis</name>
    <dbReference type="NCBI Taxonomy" id="1461544"/>
    <lineage>
        <taxon>Eukaryota</taxon>
        <taxon>Viridiplantae</taxon>
        <taxon>Chlorophyta</taxon>
        <taxon>Chloropicophyceae</taxon>
        <taxon>Chloropicales</taxon>
        <taxon>Chloropicaceae</taxon>
        <taxon>Chloropicon</taxon>
    </lineage>
</organism>
<dbReference type="InterPro" id="IPR036047">
    <property type="entry name" value="F-box-like_dom_sf"/>
</dbReference>
<dbReference type="AlphaFoldDB" id="A0AAX4PDB9"/>
<proteinExistence type="predicted"/>
<dbReference type="SMART" id="SM00256">
    <property type="entry name" value="FBOX"/>
    <property type="match status" value="1"/>
</dbReference>
<dbReference type="SUPFAM" id="SSF48403">
    <property type="entry name" value="Ankyrin repeat"/>
    <property type="match status" value="1"/>
</dbReference>
<dbReference type="EMBL" id="CP151509">
    <property type="protein sequence ID" value="WZN64357.1"/>
    <property type="molecule type" value="Genomic_DNA"/>
</dbReference>
<evidence type="ECO:0000313" key="3">
    <source>
        <dbReference type="Proteomes" id="UP001472866"/>
    </source>
</evidence>
<dbReference type="PANTHER" id="PTHR46586">
    <property type="entry name" value="ANKYRIN REPEAT-CONTAINING PROTEIN"/>
    <property type="match status" value="1"/>
</dbReference>
<keyword evidence="3" id="KW-1185">Reference proteome</keyword>
<dbReference type="InterPro" id="IPR052050">
    <property type="entry name" value="SecEffector_AnkRepeat"/>
</dbReference>